<organism evidence="2 3">
    <name type="scientific">Aspergillus niger (strain ATCC 1015 / CBS 113.46 / FGSC A1144 / LSHB Ac4 / NCTC 3858a / NRRL 328 / USDA 3528.7)</name>
    <dbReference type="NCBI Taxonomy" id="380704"/>
    <lineage>
        <taxon>Eukaryota</taxon>
        <taxon>Fungi</taxon>
        <taxon>Dikarya</taxon>
        <taxon>Ascomycota</taxon>
        <taxon>Pezizomycotina</taxon>
        <taxon>Eurotiomycetes</taxon>
        <taxon>Eurotiomycetidae</taxon>
        <taxon>Eurotiales</taxon>
        <taxon>Aspergillaceae</taxon>
        <taxon>Aspergillus</taxon>
        <taxon>Aspergillus subgen. Circumdati</taxon>
    </lineage>
</organism>
<evidence type="ECO:0000256" key="1">
    <source>
        <dbReference type="SAM" id="Phobius"/>
    </source>
</evidence>
<dbReference type="VEuPathDB" id="FungiDB:ASPNIDRAFT2_42525"/>
<feature type="transmembrane region" description="Helical" evidence="1">
    <location>
        <begin position="74"/>
        <end position="96"/>
    </location>
</feature>
<accession>G3XV68</accession>
<evidence type="ECO:0000313" key="2">
    <source>
        <dbReference type="EMBL" id="EHA25121.1"/>
    </source>
</evidence>
<gene>
    <name evidence="2" type="ORF">ASPNIDRAFT_42525</name>
</gene>
<evidence type="ECO:0000313" key="3">
    <source>
        <dbReference type="Proteomes" id="UP000009038"/>
    </source>
</evidence>
<reference evidence="2 3" key="1">
    <citation type="journal article" date="2011" name="Genome Res.">
        <title>Comparative genomics of citric-acid-producing Aspergillus niger ATCC 1015 versus enzyme-producing CBS 513.88.</title>
        <authorList>
            <person name="Andersen M.R."/>
            <person name="Salazar M.P."/>
            <person name="Schaap P.J."/>
            <person name="van de Vondervoort P.J."/>
            <person name="Culley D."/>
            <person name="Thykaer J."/>
            <person name="Frisvad J.C."/>
            <person name="Nielsen K.F."/>
            <person name="Albang R."/>
            <person name="Albermann K."/>
            <person name="Berka R.M."/>
            <person name="Braus G.H."/>
            <person name="Braus-Stromeyer S.A."/>
            <person name="Corrochano L.M."/>
            <person name="Dai Z."/>
            <person name="van Dijck P.W."/>
            <person name="Hofmann G."/>
            <person name="Lasure L.L."/>
            <person name="Magnuson J.K."/>
            <person name="Menke H."/>
            <person name="Meijer M."/>
            <person name="Meijer S.L."/>
            <person name="Nielsen J.B."/>
            <person name="Nielsen M.L."/>
            <person name="van Ooyen A.J."/>
            <person name="Pel H.J."/>
            <person name="Poulsen L."/>
            <person name="Samson R.A."/>
            <person name="Stam H."/>
            <person name="Tsang A."/>
            <person name="van den Brink J.M."/>
            <person name="Atkins A."/>
            <person name="Aerts A."/>
            <person name="Shapiro H."/>
            <person name="Pangilinan J."/>
            <person name="Salamov A."/>
            <person name="Lou Y."/>
            <person name="Lindquist E."/>
            <person name="Lucas S."/>
            <person name="Grimwood J."/>
            <person name="Grigoriev I.V."/>
            <person name="Kubicek C.P."/>
            <person name="Martinez D."/>
            <person name="van Peij N.N."/>
            <person name="Roubos J.A."/>
            <person name="Nielsen J."/>
            <person name="Baker S.E."/>
        </authorList>
    </citation>
    <scope>NUCLEOTIDE SEQUENCE [LARGE SCALE GENOMIC DNA]</scope>
    <source>
        <strain evidence="3">ATCC 1015 / CBS 113.46 / FGSC A1144 / LSHB Ac4 / NCTC 3858a / NRRL 328 / USDA 3528.7</strain>
    </source>
</reference>
<keyword evidence="1" id="KW-1133">Transmembrane helix</keyword>
<sequence>MSLSRQQPLFELLVVKRRWNNKKKANNAPEKGRGWGWGPCWGTLISRRISPLHAPVQSTSSDFVRMKRRIRAELGCGCAGLATGGWIEAVLVWFLGVAEQFEGTQPIEARIPFP</sequence>
<dbReference type="HOGENOM" id="CLU_2120583_0_0_1"/>
<comment type="caution">
    <text evidence="2">The sequence shown here is derived from an EMBL/GenBank/DDBJ whole genome shotgun (WGS) entry which is preliminary data.</text>
</comment>
<keyword evidence="1" id="KW-0812">Transmembrane</keyword>
<dbReference type="EMBL" id="ACJE01000006">
    <property type="protein sequence ID" value="EHA25121.1"/>
    <property type="molecule type" value="Genomic_DNA"/>
</dbReference>
<name>G3XV68_ASPNA</name>
<proteinExistence type="predicted"/>
<keyword evidence="1" id="KW-0472">Membrane</keyword>
<dbReference type="AlphaFoldDB" id="G3XV68"/>
<dbReference type="Proteomes" id="UP000009038">
    <property type="component" value="Unassembled WGS sequence"/>
</dbReference>
<protein>
    <submittedName>
        <fullName evidence="2">Uncharacterized protein</fullName>
    </submittedName>
</protein>